<feature type="domain" description="Replication initiator A N-terminal" evidence="1">
    <location>
        <begin position="1"/>
        <end position="54"/>
    </location>
</feature>
<evidence type="ECO:0000313" key="3">
    <source>
        <dbReference type="Proteomes" id="UP000007491"/>
    </source>
</evidence>
<evidence type="ECO:0000259" key="1">
    <source>
        <dbReference type="Pfam" id="PF06970"/>
    </source>
</evidence>
<dbReference type="AlphaFoldDB" id="F0TIV8"/>
<dbReference type="HOGENOM" id="CLU_2990834_0_0_9"/>
<protein>
    <submittedName>
        <fullName evidence="2">Replication initiation protein RepA</fullName>
    </submittedName>
</protein>
<dbReference type="InterPro" id="IPR010724">
    <property type="entry name" value="RepA_N"/>
</dbReference>
<evidence type="ECO:0000313" key="2">
    <source>
        <dbReference type="EMBL" id="ADZ06615.1"/>
    </source>
</evidence>
<dbReference type="EMBL" id="CP002559">
    <property type="protein sequence ID" value="ADZ06615.1"/>
    <property type="molecule type" value="Genomic_DNA"/>
</dbReference>
<dbReference type="Proteomes" id="UP000007491">
    <property type="component" value="Chromosome"/>
</dbReference>
<organism evidence="2 3">
    <name type="scientific">Lactobacillus amylovorus</name>
    <dbReference type="NCBI Taxonomy" id="1604"/>
    <lineage>
        <taxon>Bacteria</taxon>
        <taxon>Bacillati</taxon>
        <taxon>Bacillota</taxon>
        <taxon>Bacilli</taxon>
        <taxon>Lactobacillales</taxon>
        <taxon>Lactobacillaceae</taxon>
        <taxon>Lactobacillus</taxon>
    </lineage>
</organism>
<gene>
    <name evidence="2" type="ordered locus">LAC30SC_02150</name>
</gene>
<dbReference type="KEGG" id="lai:LAC30SC_02150"/>
<name>F0TIV8_LACAM</name>
<accession>F0TIV8</accession>
<proteinExistence type="predicted"/>
<sequence>MYGEQYKHLSSDAKLACMVLKDRLEYSLRNHWVDEEDHVYFIFTNQELINLFNCFYF</sequence>
<reference key="2">
    <citation type="submission" date="2011-02" db="EMBL/GenBank/DDBJ databases">
        <authorList>
            <person name="Roh H."/>
            <person name="Ko H.-J."/>
            <person name="Kim S.-H."/>
            <person name="Choi I.-G."/>
            <person name="Oh S."/>
        </authorList>
    </citation>
    <scope>NUCLEOTIDE SEQUENCE</scope>
    <source>
        <strain>30SC</strain>
    </source>
</reference>
<dbReference type="Pfam" id="PF06970">
    <property type="entry name" value="RepA_N"/>
    <property type="match status" value="1"/>
</dbReference>
<reference evidence="2 3" key="1">
    <citation type="journal article" date="2011" name="J. Bacteriol.">
        <title>Complete genome sequencing of Lactobacillus acidophilus 30SC, isolated from swine intestine.</title>
        <authorList>
            <person name="Oh S."/>
            <person name="Roh H."/>
            <person name="Ko H.J."/>
            <person name="Kim S."/>
            <person name="Kim K.H."/>
            <person name="Lee S.E."/>
            <person name="Chang I.S."/>
            <person name="Kim S."/>
            <person name="Choi I.G."/>
        </authorList>
    </citation>
    <scope>NUCLEOTIDE SEQUENCE [LARGE SCALE GENOMIC DNA]</scope>
    <source>
        <strain evidence="2 3">30SC</strain>
    </source>
</reference>